<evidence type="ECO:0000313" key="4">
    <source>
        <dbReference type="Proteomes" id="UP000188318"/>
    </source>
</evidence>
<keyword evidence="2" id="KW-1133">Transmembrane helix</keyword>
<dbReference type="AlphaFoldDB" id="A0A1R3R7B3"/>
<feature type="transmembrane region" description="Helical" evidence="2">
    <location>
        <begin position="28"/>
        <end position="50"/>
    </location>
</feature>
<keyword evidence="2" id="KW-0812">Transmembrane</keyword>
<dbReference type="EMBL" id="KV907532">
    <property type="protein sequence ID" value="OOF90374.1"/>
    <property type="molecule type" value="Genomic_DNA"/>
</dbReference>
<evidence type="ECO:0000256" key="1">
    <source>
        <dbReference type="SAM" id="MobiDB-lite"/>
    </source>
</evidence>
<name>A0A1R3R7B3_ASPC5</name>
<keyword evidence="4" id="KW-1185">Reference proteome</keyword>
<feature type="region of interest" description="Disordered" evidence="1">
    <location>
        <begin position="96"/>
        <end position="116"/>
    </location>
</feature>
<dbReference type="Proteomes" id="UP000188318">
    <property type="component" value="Unassembled WGS sequence"/>
</dbReference>
<protein>
    <submittedName>
        <fullName evidence="3">Uncharacterized protein</fullName>
    </submittedName>
</protein>
<dbReference type="VEuPathDB" id="FungiDB:ASPCADRAFT_10703"/>
<proteinExistence type="predicted"/>
<sequence length="151" mass="16529">MPVPDTIMPSGLGPMPALPAGANPKWMAIWMVISIGGILLLAFAGLWIYVCVLKARHKYACPYIGQFVPQTIKQLEEARELAQRPGPPQHICPALPTTTPAAAPNNPPPPPVNPPAPSINAPLPVLKGLFFRYRATSWARTKKTVEKFKFW</sequence>
<organism evidence="3 4">
    <name type="scientific">Aspergillus carbonarius (strain ITEM 5010)</name>
    <dbReference type="NCBI Taxonomy" id="602072"/>
    <lineage>
        <taxon>Eukaryota</taxon>
        <taxon>Fungi</taxon>
        <taxon>Dikarya</taxon>
        <taxon>Ascomycota</taxon>
        <taxon>Pezizomycotina</taxon>
        <taxon>Eurotiomycetes</taxon>
        <taxon>Eurotiomycetidae</taxon>
        <taxon>Eurotiales</taxon>
        <taxon>Aspergillaceae</taxon>
        <taxon>Aspergillus</taxon>
        <taxon>Aspergillus subgen. Circumdati</taxon>
    </lineage>
</organism>
<accession>A0A1R3R7B3</accession>
<feature type="compositionally biased region" description="Pro residues" evidence="1">
    <location>
        <begin position="105"/>
        <end position="116"/>
    </location>
</feature>
<evidence type="ECO:0000313" key="3">
    <source>
        <dbReference type="EMBL" id="OOF90374.1"/>
    </source>
</evidence>
<evidence type="ECO:0000256" key="2">
    <source>
        <dbReference type="SAM" id="Phobius"/>
    </source>
</evidence>
<reference evidence="4" key="1">
    <citation type="journal article" date="2017" name="Genome Biol.">
        <title>Comparative genomics reveals high biological diversity and specific adaptations in the industrially and medically important fungal genus Aspergillus.</title>
        <authorList>
            <person name="de Vries R.P."/>
            <person name="Riley R."/>
            <person name="Wiebenga A."/>
            <person name="Aguilar-Osorio G."/>
            <person name="Amillis S."/>
            <person name="Uchima C.A."/>
            <person name="Anderluh G."/>
            <person name="Asadollahi M."/>
            <person name="Askin M."/>
            <person name="Barry K."/>
            <person name="Battaglia E."/>
            <person name="Bayram O."/>
            <person name="Benocci T."/>
            <person name="Braus-Stromeyer S.A."/>
            <person name="Caldana C."/>
            <person name="Canovas D."/>
            <person name="Cerqueira G.C."/>
            <person name="Chen F."/>
            <person name="Chen W."/>
            <person name="Choi C."/>
            <person name="Clum A."/>
            <person name="Dos Santos R.A."/>
            <person name="Damasio A.R."/>
            <person name="Diallinas G."/>
            <person name="Emri T."/>
            <person name="Fekete E."/>
            <person name="Flipphi M."/>
            <person name="Freyberg S."/>
            <person name="Gallo A."/>
            <person name="Gournas C."/>
            <person name="Habgood R."/>
            <person name="Hainaut M."/>
            <person name="Harispe M.L."/>
            <person name="Henrissat B."/>
            <person name="Hilden K.S."/>
            <person name="Hope R."/>
            <person name="Hossain A."/>
            <person name="Karabika E."/>
            <person name="Karaffa L."/>
            <person name="Karanyi Z."/>
            <person name="Krasevec N."/>
            <person name="Kuo A."/>
            <person name="Kusch H."/>
            <person name="LaButti K."/>
            <person name="Lagendijk E.L."/>
            <person name="Lapidus A."/>
            <person name="Levasseur A."/>
            <person name="Lindquist E."/>
            <person name="Lipzen A."/>
            <person name="Logrieco A.F."/>
            <person name="MacCabe A."/>
            <person name="Maekelae M.R."/>
            <person name="Malavazi I."/>
            <person name="Melin P."/>
            <person name="Meyer V."/>
            <person name="Mielnichuk N."/>
            <person name="Miskei M."/>
            <person name="Molnar A.P."/>
            <person name="Mule G."/>
            <person name="Ngan C.Y."/>
            <person name="Orejas M."/>
            <person name="Orosz E."/>
            <person name="Ouedraogo J.P."/>
            <person name="Overkamp K.M."/>
            <person name="Park H.-S."/>
            <person name="Perrone G."/>
            <person name="Piumi F."/>
            <person name="Punt P.J."/>
            <person name="Ram A.F."/>
            <person name="Ramon A."/>
            <person name="Rauscher S."/>
            <person name="Record E."/>
            <person name="Riano-Pachon D.M."/>
            <person name="Robert V."/>
            <person name="Roehrig J."/>
            <person name="Ruller R."/>
            <person name="Salamov A."/>
            <person name="Salih N.S."/>
            <person name="Samson R.A."/>
            <person name="Sandor E."/>
            <person name="Sanguinetti M."/>
            <person name="Schuetze T."/>
            <person name="Sepcic K."/>
            <person name="Shelest E."/>
            <person name="Sherlock G."/>
            <person name="Sophianopoulou V."/>
            <person name="Squina F.M."/>
            <person name="Sun H."/>
            <person name="Susca A."/>
            <person name="Todd R.B."/>
            <person name="Tsang A."/>
            <person name="Unkles S.E."/>
            <person name="van de Wiele N."/>
            <person name="van Rossen-Uffink D."/>
            <person name="Oliveira J.V."/>
            <person name="Vesth T.C."/>
            <person name="Visser J."/>
            <person name="Yu J.-H."/>
            <person name="Zhou M."/>
            <person name="Andersen M.R."/>
            <person name="Archer D.B."/>
            <person name="Baker S.E."/>
            <person name="Benoit I."/>
            <person name="Brakhage A.A."/>
            <person name="Braus G.H."/>
            <person name="Fischer R."/>
            <person name="Frisvad J.C."/>
            <person name="Goldman G.H."/>
            <person name="Houbraken J."/>
            <person name="Oakley B."/>
            <person name="Pocsi I."/>
            <person name="Scazzocchio C."/>
            <person name="Seiboth B."/>
            <person name="vanKuyk P.A."/>
            <person name="Wortman J."/>
            <person name="Dyer P.S."/>
            <person name="Grigoriev I.V."/>
        </authorList>
    </citation>
    <scope>NUCLEOTIDE SEQUENCE [LARGE SCALE GENOMIC DNA]</scope>
    <source>
        <strain evidence="4">ITEM 5010</strain>
    </source>
</reference>
<keyword evidence="2" id="KW-0472">Membrane</keyword>
<gene>
    <name evidence="3" type="ORF">ASPCADRAFT_10703</name>
</gene>